<organism evidence="2 3">
    <name type="scientific">Orbilia brochopaga</name>
    <dbReference type="NCBI Taxonomy" id="3140254"/>
    <lineage>
        <taxon>Eukaryota</taxon>
        <taxon>Fungi</taxon>
        <taxon>Dikarya</taxon>
        <taxon>Ascomycota</taxon>
        <taxon>Pezizomycotina</taxon>
        <taxon>Orbiliomycetes</taxon>
        <taxon>Orbiliales</taxon>
        <taxon>Orbiliaceae</taxon>
        <taxon>Orbilia</taxon>
    </lineage>
</organism>
<reference evidence="2 3" key="1">
    <citation type="submission" date="2019-10" db="EMBL/GenBank/DDBJ databases">
        <authorList>
            <person name="Palmer J.M."/>
        </authorList>
    </citation>
    <scope>NUCLEOTIDE SEQUENCE [LARGE SCALE GENOMIC DNA]</scope>
    <source>
        <strain evidence="2 3">TWF696</strain>
    </source>
</reference>
<dbReference type="Proteomes" id="UP001375240">
    <property type="component" value="Unassembled WGS sequence"/>
</dbReference>
<evidence type="ECO:0000313" key="2">
    <source>
        <dbReference type="EMBL" id="KAK6359570.1"/>
    </source>
</evidence>
<comment type="caution">
    <text evidence="2">The sequence shown here is derived from an EMBL/GenBank/DDBJ whole genome shotgun (WGS) entry which is preliminary data.</text>
</comment>
<feature type="compositionally biased region" description="Pro residues" evidence="1">
    <location>
        <begin position="42"/>
        <end position="52"/>
    </location>
</feature>
<name>A0AAV9VC81_9PEZI</name>
<evidence type="ECO:0000313" key="3">
    <source>
        <dbReference type="Proteomes" id="UP001375240"/>
    </source>
</evidence>
<feature type="region of interest" description="Disordered" evidence="1">
    <location>
        <begin position="165"/>
        <end position="184"/>
    </location>
</feature>
<keyword evidence="3" id="KW-1185">Reference proteome</keyword>
<dbReference type="AlphaFoldDB" id="A0AAV9VC81"/>
<sequence>MSRTPYPANFPGWQRGMSRRSESFSQHYEVRVGQAPIFKPNAPSPPPPPPPHTAYNALPLLPSSRYPHTLTSDEEEEREINISPPPALHPLTTVPRALLHSPHRTHGGNPSIQDVEESQVTRSDDTRVTTPESKSISSRRYRYIEEQNGSLLVVPVDARDLSRSRSASSELESPIPADWPPHDVHTPYLTRDQARRYISRGAPVFQGTCREVPYLKNQYHFFVLPSNGWDDEETDGALFQEDFFHDMSDADRPQDSLDRPYMRHAFGYYPGTITLAAYAASFGCPLDGGPPLDGGTVKLRKLNMNYVVARLRKLKHEGIEDRDPTLLYHELYANLLYDGITRADDPHRFEMARQVYDLIDVLARPEWIDFSRQENQIVPEFFFRDESAGNNKFFHQLLLSLELFLRITSRSPLNNSLGQTYEWPVKVRYDLVLAQRWLENVEIESSASAHPAAQSMVTFHFQNKNTQVDTLRNFGWTLKWPNMPEVEFILSEVDRKEKAVEDRSVSCMSWFTGLMLPGRTMPWVIMKTLIDCDPDAPPSIRTLSHLAPNAGIQWRGSTYWSWECIVGKVLGAAKGVRQMCGWLGPLPTSPELHRSEVVLIKQSPPLGHLTPSDIHNMAANSEAFPDHEPSVHVDDFDMLEPDLEDPTDNIRIERLNFQPATSTSQTFMRILPPGSQKPPRPPSSISGRSASGRSTSSRSISGRSNFSMYPGDPSLYDASITFAISSKSWRVYLRHDTPFIAAYPCKNGPHVLYNAYDFRVVRPDKLTEIKNWGSNITDASNDGESDAGGSEMYYNNEVEEVLIIEAFGVCDNEVFARAWCSYWGLAAIVADVDRTCVACAVREAYAGFVKVVILNCARLSLNNEVEDVDRTILEV</sequence>
<dbReference type="PANTHER" id="PTHR42345">
    <property type="entry name" value="TPR_REGION DOMAIN-CONTAINING PROTEIN"/>
    <property type="match status" value="1"/>
</dbReference>
<proteinExistence type="predicted"/>
<evidence type="ECO:0000256" key="1">
    <source>
        <dbReference type="SAM" id="MobiDB-lite"/>
    </source>
</evidence>
<feature type="region of interest" description="Disordered" evidence="1">
    <location>
        <begin position="662"/>
        <end position="705"/>
    </location>
</feature>
<gene>
    <name evidence="2" type="ORF">TWF696_000722</name>
</gene>
<feature type="compositionally biased region" description="Low complexity" evidence="1">
    <location>
        <begin position="683"/>
        <end position="704"/>
    </location>
</feature>
<accession>A0AAV9VC81</accession>
<protein>
    <submittedName>
        <fullName evidence="2">Uncharacterized protein</fullName>
    </submittedName>
</protein>
<dbReference type="EMBL" id="JAVHNQ010000001">
    <property type="protein sequence ID" value="KAK6359570.1"/>
    <property type="molecule type" value="Genomic_DNA"/>
</dbReference>
<dbReference type="PANTHER" id="PTHR42345:SF1">
    <property type="entry name" value="VTC DOMAIN-CONTAINING PROTEIN"/>
    <property type="match status" value="1"/>
</dbReference>
<feature type="region of interest" description="Disordered" evidence="1">
    <location>
        <begin position="1"/>
        <end position="135"/>
    </location>
</feature>